<evidence type="ECO:0000313" key="4">
    <source>
        <dbReference type="Proteomes" id="UP001519535"/>
    </source>
</evidence>
<organism evidence="3 4">
    <name type="scientific">Mycolicibacter acidiphilus</name>
    <dbReference type="NCBI Taxonomy" id="2835306"/>
    <lineage>
        <taxon>Bacteria</taxon>
        <taxon>Bacillati</taxon>
        <taxon>Actinomycetota</taxon>
        <taxon>Actinomycetes</taxon>
        <taxon>Mycobacteriales</taxon>
        <taxon>Mycobacteriaceae</taxon>
        <taxon>Mycolicibacter</taxon>
    </lineage>
</organism>
<keyword evidence="2" id="KW-0812">Transmembrane</keyword>
<gene>
    <name evidence="3" type="ORF">KIH27_09275</name>
</gene>
<keyword evidence="2" id="KW-1133">Transmembrane helix</keyword>
<comment type="caution">
    <text evidence="3">The sequence shown here is derived from an EMBL/GenBank/DDBJ whole genome shotgun (WGS) entry which is preliminary data.</text>
</comment>
<evidence type="ECO:0008006" key="5">
    <source>
        <dbReference type="Google" id="ProtNLM"/>
    </source>
</evidence>
<dbReference type="Proteomes" id="UP001519535">
    <property type="component" value="Unassembled WGS sequence"/>
</dbReference>
<dbReference type="EMBL" id="JAHCLR010000014">
    <property type="protein sequence ID" value="MBS9533774.1"/>
    <property type="molecule type" value="Genomic_DNA"/>
</dbReference>
<evidence type="ECO:0000256" key="2">
    <source>
        <dbReference type="SAM" id="Phobius"/>
    </source>
</evidence>
<keyword evidence="4" id="KW-1185">Reference proteome</keyword>
<evidence type="ECO:0000256" key="1">
    <source>
        <dbReference type="SAM" id="MobiDB-lite"/>
    </source>
</evidence>
<evidence type="ECO:0000313" key="3">
    <source>
        <dbReference type="EMBL" id="MBS9533774.1"/>
    </source>
</evidence>
<feature type="region of interest" description="Disordered" evidence="1">
    <location>
        <begin position="1"/>
        <end position="34"/>
    </location>
</feature>
<reference evidence="3 4" key="1">
    <citation type="submission" date="2021-05" db="EMBL/GenBank/DDBJ databases">
        <title>Mycobacterium acidophilum sp. nov., an extremely acid-tolerant member of the genus Mycobacterium.</title>
        <authorList>
            <person name="Xia J."/>
        </authorList>
    </citation>
    <scope>NUCLEOTIDE SEQUENCE [LARGE SCALE GENOMIC DNA]</scope>
    <source>
        <strain evidence="3 4">M1</strain>
    </source>
</reference>
<keyword evidence="2" id="KW-0472">Membrane</keyword>
<dbReference type="RefSeq" id="WP_214092650.1">
    <property type="nucleotide sequence ID" value="NZ_JAHCLR010000014.1"/>
</dbReference>
<accession>A0ABS5RHV3</accession>
<name>A0ABS5RHV3_9MYCO</name>
<feature type="compositionally biased region" description="Low complexity" evidence="1">
    <location>
        <begin position="14"/>
        <end position="26"/>
    </location>
</feature>
<feature type="transmembrane region" description="Helical" evidence="2">
    <location>
        <begin position="35"/>
        <end position="55"/>
    </location>
</feature>
<protein>
    <recommendedName>
        <fullName evidence="5">Alanine rich protein</fullName>
    </recommendedName>
</protein>
<proteinExistence type="predicted"/>
<sequence>MDAGTDPEDTPVHPVRAARPAHSSRPLPRPSRRTAAGVGIAATVIAVAIGTTALIRDPGPTASGPRTVDAITVTGEPPAVLPLSDPEVLALLDRDPDFGALAAPGRRASCLAGLGYPAATRVLGAQPIEVHGRPAILLLLPGDSARTVIALAVAPQCSSADTGLLVNTSVARP</sequence>